<dbReference type="AlphaFoldDB" id="A0A518N6R4"/>
<dbReference type="EMBL" id="CP042218">
    <property type="protein sequence ID" value="QDW67598.1"/>
    <property type="molecule type" value="Genomic_DNA"/>
</dbReference>
<proteinExistence type="predicted"/>
<keyword evidence="1" id="KW-1133">Transmembrane helix</keyword>
<dbReference type="Proteomes" id="UP000316584">
    <property type="component" value="Chromosome"/>
</dbReference>
<gene>
    <name evidence="2" type="ORF">FPZ22_12500</name>
</gene>
<protein>
    <submittedName>
        <fullName evidence="2">Uncharacterized protein</fullName>
    </submittedName>
</protein>
<keyword evidence="1" id="KW-0812">Transmembrane</keyword>
<organism evidence="2 3">
    <name type="scientific">Luteimonas granuli</name>
    <dbReference type="NCBI Taxonomy" id="1176533"/>
    <lineage>
        <taxon>Bacteria</taxon>
        <taxon>Pseudomonadati</taxon>
        <taxon>Pseudomonadota</taxon>
        <taxon>Gammaproteobacteria</taxon>
        <taxon>Lysobacterales</taxon>
        <taxon>Lysobacteraceae</taxon>
        <taxon>Luteimonas</taxon>
    </lineage>
</organism>
<dbReference type="KEGG" id="lug:FPZ22_12500"/>
<evidence type="ECO:0000256" key="1">
    <source>
        <dbReference type="SAM" id="Phobius"/>
    </source>
</evidence>
<keyword evidence="3" id="KW-1185">Reference proteome</keyword>
<dbReference type="OrthoDB" id="6059078at2"/>
<name>A0A518N6R4_9GAMM</name>
<accession>A0A518N6R4</accession>
<dbReference type="RefSeq" id="WP_144893457.1">
    <property type="nucleotide sequence ID" value="NZ_CP042218.1"/>
</dbReference>
<feature type="transmembrane region" description="Helical" evidence="1">
    <location>
        <begin position="5"/>
        <end position="26"/>
    </location>
</feature>
<feature type="transmembrane region" description="Helical" evidence="1">
    <location>
        <begin position="38"/>
        <end position="58"/>
    </location>
</feature>
<evidence type="ECO:0000313" key="2">
    <source>
        <dbReference type="EMBL" id="QDW67598.1"/>
    </source>
</evidence>
<sequence>MRVRIIDLVVSILASAGALLLSWPYWRDHQYWPESRLAWLAYFAIGLLLAAYVSYVFIGALRTLFEHDAIEHAEAAAAAAAAAGAATTGEDGP</sequence>
<evidence type="ECO:0000313" key="3">
    <source>
        <dbReference type="Proteomes" id="UP000316584"/>
    </source>
</evidence>
<reference evidence="2 3" key="1">
    <citation type="submission" date="2019-07" db="EMBL/GenBank/DDBJ databases">
        <title>Full genome sequence of Luteimonas sp. Gr-4.</title>
        <authorList>
            <person name="Im W.-T."/>
        </authorList>
    </citation>
    <scope>NUCLEOTIDE SEQUENCE [LARGE SCALE GENOMIC DNA]</scope>
    <source>
        <strain evidence="2 3">Gr-4</strain>
    </source>
</reference>
<keyword evidence="1" id="KW-0472">Membrane</keyword>